<protein>
    <submittedName>
        <fullName evidence="1">Uncharacterized protein</fullName>
    </submittedName>
</protein>
<comment type="caution">
    <text evidence="1">The sequence shown here is derived from an EMBL/GenBank/DDBJ whole genome shotgun (WGS) entry which is preliminary data.</text>
</comment>
<dbReference type="Proteomes" id="UP001314229">
    <property type="component" value="Unassembled WGS sequence"/>
</dbReference>
<dbReference type="AlphaFoldDB" id="A0AAV1PBT2"/>
<proteinExistence type="predicted"/>
<evidence type="ECO:0000313" key="2">
    <source>
        <dbReference type="Proteomes" id="UP001314229"/>
    </source>
</evidence>
<keyword evidence="2" id="KW-1185">Reference proteome</keyword>
<name>A0AAV1PBT2_SCOSC</name>
<gene>
    <name evidence="1" type="ORF">FSCOSCO3_A024362</name>
</gene>
<organism evidence="1 2">
    <name type="scientific">Scomber scombrus</name>
    <name type="common">Atlantic mackerel</name>
    <name type="synonym">Scomber vernalis</name>
    <dbReference type="NCBI Taxonomy" id="13677"/>
    <lineage>
        <taxon>Eukaryota</taxon>
        <taxon>Metazoa</taxon>
        <taxon>Chordata</taxon>
        <taxon>Craniata</taxon>
        <taxon>Vertebrata</taxon>
        <taxon>Euteleostomi</taxon>
        <taxon>Actinopterygii</taxon>
        <taxon>Neopterygii</taxon>
        <taxon>Teleostei</taxon>
        <taxon>Neoteleostei</taxon>
        <taxon>Acanthomorphata</taxon>
        <taxon>Pelagiaria</taxon>
        <taxon>Scombriformes</taxon>
        <taxon>Scombridae</taxon>
        <taxon>Scomber</taxon>
    </lineage>
</organism>
<sequence>MLTLKFIQGRQTETDIDTDATILKEEDLWNAGSSFQSAPLLTSNFNKFDRIIVDSLDWMISKLLTQHPVSADGCQRSSFLSMQSLQQQLGGRGHRLAFTLCVIIFRMFQLRRRKDEESIIQQFHDQRNGKLHTKPDWTQQAVQSVWV</sequence>
<reference evidence="1 2" key="1">
    <citation type="submission" date="2024-01" db="EMBL/GenBank/DDBJ databases">
        <authorList>
            <person name="Alioto T."/>
            <person name="Alioto T."/>
            <person name="Gomez Garrido J."/>
        </authorList>
    </citation>
    <scope>NUCLEOTIDE SEQUENCE [LARGE SCALE GENOMIC DNA]</scope>
</reference>
<dbReference type="EMBL" id="CAWUFR010000129">
    <property type="protein sequence ID" value="CAK6969098.1"/>
    <property type="molecule type" value="Genomic_DNA"/>
</dbReference>
<accession>A0AAV1PBT2</accession>
<evidence type="ECO:0000313" key="1">
    <source>
        <dbReference type="EMBL" id="CAK6969098.1"/>
    </source>
</evidence>